<feature type="transmembrane region" description="Helical" evidence="7">
    <location>
        <begin position="12"/>
        <end position="42"/>
    </location>
</feature>
<evidence type="ECO:0000256" key="7">
    <source>
        <dbReference type="RuleBase" id="RU363032"/>
    </source>
</evidence>
<evidence type="ECO:0000256" key="6">
    <source>
        <dbReference type="ARBA" id="ARBA00023136"/>
    </source>
</evidence>
<dbReference type="PANTHER" id="PTHR30193">
    <property type="entry name" value="ABC TRANSPORTER PERMEASE PROTEIN"/>
    <property type="match status" value="1"/>
</dbReference>
<dbReference type="PROSITE" id="PS50928">
    <property type="entry name" value="ABC_TM1"/>
    <property type="match status" value="1"/>
</dbReference>
<keyword evidence="6 7" id="KW-0472">Membrane</keyword>
<dbReference type="Pfam" id="PF00528">
    <property type="entry name" value="BPD_transp_1"/>
    <property type="match status" value="1"/>
</dbReference>
<feature type="transmembrane region" description="Helical" evidence="7">
    <location>
        <begin position="169"/>
        <end position="191"/>
    </location>
</feature>
<sequence>MSIRKDVLRERMAGYLLIAPAAILFLVIGLFTVLFSLVLSFFHLGQGQMIWNARFAGLDNFKDFLLGDNVILTRFFWQALLNNVWIALIMVLVVIPVSLILAVLLQNIVRGGKLYRTVFLMPMVTSSVAIFYVWQGIFEPTGSLNDLLSAIGLEKWVAVNGWLGELKTALPAVLVTIIWGSIPGNLILFFAGLQTVDPNLYEAADIDGANAWHKLLHITWPILKPITVIAVIMNLDGALQVFSQIWIMTKGGPAGETMVVNVLIYQEAFQNGDLGRANAMGWTMFLLTFVLSLISLRLFRDNAQGGETK</sequence>
<feature type="transmembrane region" description="Helical" evidence="7">
    <location>
        <begin position="117"/>
        <end position="137"/>
    </location>
</feature>
<feature type="transmembrane region" description="Helical" evidence="7">
    <location>
        <begin position="279"/>
        <end position="299"/>
    </location>
</feature>
<evidence type="ECO:0000256" key="1">
    <source>
        <dbReference type="ARBA" id="ARBA00004651"/>
    </source>
</evidence>
<dbReference type="SUPFAM" id="SSF161098">
    <property type="entry name" value="MetI-like"/>
    <property type="match status" value="1"/>
</dbReference>
<gene>
    <name evidence="9" type="ORF">J2Z66_003387</name>
</gene>
<evidence type="ECO:0000256" key="4">
    <source>
        <dbReference type="ARBA" id="ARBA00022692"/>
    </source>
</evidence>
<keyword evidence="4 7" id="KW-0812">Transmembrane</keyword>
<feature type="domain" description="ABC transmembrane type-1" evidence="8">
    <location>
        <begin position="80"/>
        <end position="295"/>
    </location>
</feature>
<keyword evidence="2 7" id="KW-0813">Transport</keyword>
<accession>A0ABS4IXF8</accession>
<evidence type="ECO:0000313" key="9">
    <source>
        <dbReference type="EMBL" id="MBP1991780.1"/>
    </source>
</evidence>
<dbReference type="InterPro" id="IPR051393">
    <property type="entry name" value="ABC_transporter_permease"/>
</dbReference>
<keyword evidence="10" id="KW-1185">Reference proteome</keyword>
<evidence type="ECO:0000259" key="8">
    <source>
        <dbReference type="PROSITE" id="PS50928"/>
    </source>
</evidence>
<feature type="transmembrane region" description="Helical" evidence="7">
    <location>
        <begin position="84"/>
        <end position="105"/>
    </location>
</feature>
<comment type="caution">
    <text evidence="9">The sequence shown here is derived from an EMBL/GenBank/DDBJ whole genome shotgun (WGS) entry which is preliminary data.</text>
</comment>
<dbReference type="Gene3D" id="1.10.3720.10">
    <property type="entry name" value="MetI-like"/>
    <property type="match status" value="1"/>
</dbReference>
<keyword evidence="3" id="KW-1003">Cell membrane</keyword>
<feature type="transmembrane region" description="Helical" evidence="7">
    <location>
        <begin position="226"/>
        <end position="247"/>
    </location>
</feature>
<dbReference type="EMBL" id="JAGGLB010000010">
    <property type="protein sequence ID" value="MBP1991780.1"/>
    <property type="molecule type" value="Genomic_DNA"/>
</dbReference>
<comment type="similarity">
    <text evidence="7">Belongs to the binding-protein-dependent transport system permease family.</text>
</comment>
<protein>
    <submittedName>
        <fullName evidence="9">ABC-type sugar transport system permease subunit</fullName>
    </submittedName>
</protein>
<dbReference type="InterPro" id="IPR000515">
    <property type="entry name" value="MetI-like"/>
</dbReference>
<evidence type="ECO:0000256" key="3">
    <source>
        <dbReference type="ARBA" id="ARBA00022475"/>
    </source>
</evidence>
<dbReference type="InterPro" id="IPR035906">
    <property type="entry name" value="MetI-like_sf"/>
</dbReference>
<comment type="subcellular location">
    <subcellularLocation>
        <location evidence="1 7">Cell membrane</location>
        <topology evidence="1 7">Multi-pass membrane protein</topology>
    </subcellularLocation>
</comment>
<evidence type="ECO:0000256" key="5">
    <source>
        <dbReference type="ARBA" id="ARBA00022989"/>
    </source>
</evidence>
<proteinExistence type="inferred from homology"/>
<dbReference type="RefSeq" id="WP_209972510.1">
    <property type="nucleotide sequence ID" value="NZ_JAGGLB010000010.1"/>
</dbReference>
<reference evidence="9 10" key="1">
    <citation type="submission" date="2021-03" db="EMBL/GenBank/DDBJ databases">
        <title>Genomic Encyclopedia of Type Strains, Phase IV (KMG-IV): sequencing the most valuable type-strain genomes for metagenomic binning, comparative biology and taxonomic classification.</title>
        <authorList>
            <person name="Goeker M."/>
        </authorList>
    </citation>
    <scope>NUCLEOTIDE SEQUENCE [LARGE SCALE GENOMIC DNA]</scope>
    <source>
        <strain evidence="9 10">DSM 26048</strain>
    </source>
</reference>
<evidence type="ECO:0000313" key="10">
    <source>
        <dbReference type="Proteomes" id="UP001519287"/>
    </source>
</evidence>
<evidence type="ECO:0000256" key="2">
    <source>
        <dbReference type="ARBA" id="ARBA00022448"/>
    </source>
</evidence>
<organism evidence="9 10">
    <name type="scientific">Paenibacillus eucommiae</name>
    <dbReference type="NCBI Taxonomy" id="1355755"/>
    <lineage>
        <taxon>Bacteria</taxon>
        <taxon>Bacillati</taxon>
        <taxon>Bacillota</taxon>
        <taxon>Bacilli</taxon>
        <taxon>Bacillales</taxon>
        <taxon>Paenibacillaceae</taxon>
        <taxon>Paenibacillus</taxon>
    </lineage>
</organism>
<dbReference type="Proteomes" id="UP001519287">
    <property type="component" value="Unassembled WGS sequence"/>
</dbReference>
<dbReference type="CDD" id="cd06261">
    <property type="entry name" value="TM_PBP2"/>
    <property type="match status" value="1"/>
</dbReference>
<keyword evidence="5 7" id="KW-1133">Transmembrane helix</keyword>
<name>A0ABS4IXF8_9BACL</name>
<keyword evidence="9" id="KW-0762">Sugar transport</keyword>
<dbReference type="PANTHER" id="PTHR30193:SF37">
    <property type="entry name" value="INNER MEMBRANE ABC TRANSPORTER PERMEASE PROTEIN YCJO"/>
    <property type="match status" value="1"/>
</dbReference>